<dbReference type="SUPFAM" id="SSF52172">
    <property type="entry name" value="CheY-like"/>
    <property type="match status" value="1"/>
</dbReference>
<evidence type="ECO:0000313" key="5">
    <source>
        <dbReference type="Proteomes" id="UP000317938"/>
    </source>
</evidence>
<dbReference type="Gene3D" id="3.40.50.2300">
    <property type="match status" value="1"/>
</dbReference>
<dbReference type="SMART" id="SM00448">
    <property type="entry name" value="REC"/>
    <property type="match status" value="1"/>
</dbReference>
<dbReference type="Gene3D" id="1.10.3210.10">
    <property type="entry name" value="Hypothetical protein af1432"/>
    <property type="match status" value="1"/>
</dbReference>
<dbReference type="PIRSF" id="PIRSF036883">
    <property type="entry name" value="RR_HD-GYP_mod"/>
    <property type="match status" value="1"/>
</dbReference>
<dbReference type="RefSeq" id="WP_145239821.1">
    <property type="nucleotide sequence ID" value="NZ_VNFF01000013.1"/>
</dbReference>
<dbReference type="Pfam" id="PF08668">
    <property type="entry name" value="HDOD"/>
    <property type="match status" value="1"/>
</dbReference>
<feature type="modified residue" description="4-aspartylphosphate" evidence="1">
    <location>
        <position position="57"/>
    </location>
</feature>
<dbReference type="InterPro" id="IPR014626">
    <property type="entry name" value="Sig_transdc_resp-reg_put"/>
</dbReference>
<dbReference type="SUPFAM" id="SSF109604">
    <property type="entry name" value="HD-domain/PDEase-like"/>
    <property type="match status" value="1"/>
</dbReference>
<dbReference type="InterPro" id="IPR013976">
    <property type="entry name" value="HDOD"/>
</dbReference>
<protein>
    <submittedName>
        <fullName evidence="4">HDOD domain-containing protein</fullName>
    </submittedName>
</protein>
<feature type="domain" description="Response regulatory" evidence="2">
    <location>
        <begin position="5"/>
        <end position="121"/>
    </location>
</feature>
<name>A0ABY3FBK4_9GAMM</name>
<accession>A0ABY3FBK4</accession>
<reference evidence="4 5" key="1">
    <citation type="submission" date="2019-07" db="EMBL/GenBank/DDBJ databases">
        <title>Diversity of Bacteria from Kongsfjorden, Arctic.</title>
        <authorList>
            <person name="Yu Y."/>
        </authorList>
    </citation>
    <scope>NUCLEOTIDE SEQUENCE [LARGE SCALE GENOMIC DNA]</scope>
    <source>
        <strain evidence="4 5">SM1927</strain>
    </source>
</reference>
<evidence type="ECO:0000256" key="1">
    <source>
        <dbReference type="PROSITE-ProRule" id="PRU00169"/>
    </source>
</evidence>
<evidence type="ECO:0000313" key="4">
    <source>
        <dbReference type="EMBL" id="TVU82191.1"/>
    </source>
</evidence>
<dbReference type="PANTHER" id="PTHR33525:SF5">
    <property type="entry name" value="TWO COMPONENT SIGNAL TRANSDUCTION SYSTEM RESPONSE REGULATOR"/>
    <property type="match status" value="1"/>
</dbReference>
<dbReference type="PROSITE" id="PS50110">
    <property type="entry name" value="RESPONSE_REGULATORY"/>
    <property type="match status" value="1"/>
</dbReference>
<evidence type="ECO:0000259" key="3">
    <source>
        <dbReference type="PROSITE" id="PS51833"/>
    </source>
</evidence>
<evidence type="ECO:0000259" key="2">
    <source>
        <dbReference type="PROSITE" id="PS50110"/>
    </source>
</evidence>
<comment type="caution">
    <text evidence="4">The sequence shown here is derived from an EMBL/GenBank/DDBJ whole genome shotgun (WGS) entry which is preliminary data.</text>
</comment>
<dbReference type="Proteomes" id="UP000317938">
    <property type="component" value="Unassembled WGS sequence"/>
</dbReference>
<feature type="domain" description="HDOD" evidence="3">
    <location>
        <begin position="142"/>
        <end position="327"/>
    </location>
</feature>
<dbReference type="EMBL" id="VNFF01000013">
    <property type="protein sequence ID" value="TVU82191.1"/>
    <property type="molecule type" value="Genomic_DNA"/>
</dbReference>
<dbReference type="PROSITE" id="PS51833">
    <property type="entry name" value="HDOD"/>
    <property type="match status" value="1"/>
</dbReference>
<organism evidence="4 5">
    <name type="scientific">Pseudoalteromonas neustonica</name>
    <dbReference type="NCBI Taxonomy" id="1840331"/>
    <lineage>
        <taxon>Bacteria</taxon>
        <taxon>Pseudomonadati</taxon>
        <taxon>Pseudomonadota</taxon>
        <taxon>Gammaproteobacteria</taxon>
        <taxon>Alteromonadales</taxon>
        <taxon>Pseudoalteromonadaceae</taxon>
        <taxon>Pseudoalteromonas</taxon>
    </lineage>
</organism>
<sequence>MTSVTVVLLDDDALLLKALQRTIIRTFPNTIVLVANELDEFWQLLQDNPDVDLVISDYLMPHMNGLDVLELCVARYPYPVRALLTGDMTNTTIMRQPNLVHAYLSKPFSGADITNLLNNVAELKSLPFEKHVRRQLGAMMSFPVCPIFLQKLQIVLSSDDYNLHQITTIVSQEPVITAKLLQIANSAYLGFQRQTSSIDEAVSRIGSTMLLAIVTSLAMSQAVGNVLPTRVHERQLEIASNYAGCVKTFAEHAGFNRKNQELLFSVAILSFVGKVILLCGDQSLAQSYDEGINTDDLAHYQSVSAYVMKLWGYDSRICTLLMSCNDLNGIKEAKLNEINQLLYIVRKILFSACSVDNLQVLLTDKNVDINLTQALASFDWKTYLISY</sequence>
<dbReference type="Pfam" id="PF00072">
    <property type="entry name" value="Response_reg"/>
    <property type="match status" value="1"/>
</dbReference>
<keyword evidence="5" id="KW-1185">Reference proteome</keyword>
<proteinExistence type="predicted"/>
<dbReference type="InterPro" id="IPR011006">
    <property type="entry name" value="CheY-like_superfamily"/>
</dbReference>
<dbReference type="InterPro" id="IPR001789">
    <property type="entry name" value="Sig_transdc_resp-reg_receiver"/>
</dbReference>
<dbReference type="PANTHER" id="PTHR33525">
    <property type="match status" value="1"/>
</dbReference>
<keyword evidence="1" id="KW-0597">Phosphoprotein</keyword>
<dbReference type="InterPro" id="IPR052340">
    <property type="entry name" value="RNase_Y/CdgJ"/>
</dbReference>
<gene>
    <name evidence="4" type="ORF">FQP85_14235</name>
</gene>